<dbReference type="EMBL" id="WRPP01000001">
    <property type="protein sequence ID" value="MVU77432.1"/>
    <property type="molecule type" value="Genomic_DNA"/>
</dbReference>
<organism evidence="2 3">
    <name type="scientific">Nocardia terrae</name>
    <dbReference type="NCBI Taxonomy" id="2675851"/>
    <lineage>
        <taxon>Bacteria</taxon>
        <taxon>Bacillati</taxon>
        <taxon>Actinomycetota</taxon>
        <taxon>Actinomycetes</taxon>
        <taxon>Mycobacteriales</taxon>
        <taxon>Nocardiaceae</taxon>
        <taxon>Nocardia</taxon>
    </lineage>
</organism>
<comment type="caution">
    <text evidence="2">The sequence shown here is derived from an EMBL/GenBank/DDBJ whole genome shotgun (WGS) entry which is preliminary data.</text>
</comment>
<evidence type="ECO:0000313" key="2">
    <source>
        <dbReference type="EMBL" id="MVU77432.1"/>
    </source>
</evidence>
<name>A0A7K1USV4_9NOCA</name>
<accession>A0A7K1USV4</accession>
<proteinExistence type="predicted"/>
<keyword evidence="3" id="KW-1185">Reference proteome</keyword>
<dbReference type="RefSeq" id="WP_157386777.1">
    <property type="nucleotide sequence ID" value="NZ_WRPP01000001.1"/>
</dbReference>
<sequence length="101" mass="11221">MSGYLYLRTEPQLWTVGHYAPDGEWIPESDHGSSTAAAERVSVLNGGVSTVDVAELIKERDDLKDQCKELLDQVQCLQWDLGALQQQHDLCPQQPAVGSKR</sequence>
<dbReference type="AlphaFoldDB" id="A0A7K1USV4"/>
<protein>
    <submittedName>
        <fullName evidence="2">Uncharacterized protein</fullName>
    </submittedName>
</protein>
<feature type="coiled-coil region" evidence="1">
    <location>
        <begin position="53"/>
        <end position="87"/>
    </location>
</feature>
<reference evidence="2 3" key="1">
    <citation type="submission" date="2019-12" db="EMBL/GenBank/DDBJ databases">
        <title>Nocardia sp. nov. ET3-3 isolated from soil.</title>
        <authorList>
            <person name="Kanchanasin P."/>
            <person name="Tanasupawat S."/>
            <person name="Yuki M."/>
            <person name="Kudo T."/>
        </authorList>
    </citation>
    <scope>NUCLEOTIDE SEQUENCE [LARGE SCALE GENOMIC DNA]</scope>
    <source>
        <strain evidence="2 3">ET3-3</strain>
    </source>
</reference>
<evidence type="ECO:0000256" key="1">
    <source>
        <dbReference type="SAM" id="Coils"/>
    </source>
</evidence>
<dbReference type="Proteomes" id="UP000466794">
    <property type="component" value="Unassembled WGS sequence"/>
</dbReference>
<gene>
    <name evidence="2" type="ORF">GPX89_09245</name>
</gene>
<evidence type="ECO:0000313" key="3">
    <source>
        <dbReference type="Proteomes" id="UP000466794"/>
    </source>
</evidence>
<keyword evidence="1" id="KW-0175">Coiled coil</keyword>